<name>A0A0W4ZHN8_PNEJ7</name>
<feature type="compositionally biased region" description="Low complexity" evidence="2">
    <location>
        <begin position="20"/>
        <end position="38"/>
    </location>
</feature>
<dbReference type="AlphaFoldDB" id="A0A0W4ZHN8"/>
<dbReference type="GO" id="GO:0005484">
    <property type="term" value="F:SNAP receptor activity"/>
    <property type="evidence" value="ECO:0007669"/>
    <property type="project" value="TreeGrafter"/>
</dbReference>
<dbReference type="CDD" id="cd15857">
    <property type="entry name" value="SNARE_SEC9C"/>
    <property type="match status" value="1"/>
</dbReference>
<sequence>MESNRILNTTGDLSRNKGMSSRGFRSISSDISSISSESTYNQSRNKLFEITSSKYDQNTYTSEYKSNYDNKFKNYGREGYTPYNNEGSSDEDVEAIKQEMRFVKQDSLNSTRNAVRTAVQAEETGRQTLEKLGTQSERIGTTEKYLDLTAVNAKMAEEKNKALKQLNRSVFIPHFKKPWKKQARLLEKEQRIRDQYELEQLEREKTKKSEYESLTRIKDALNKQKNKTYENQAPNDPFHCRFEPDEEDDEIESEINQNLFQLGNIASQLKAIATATQEEIISQNARLDRISEKGHKLDAEIHINAERLKRIN</sequence>
<dbReference type="GO" id="GO:0005886">
    <property type="term" value="C:plasma membrane"/>
    <property type="evidence" value="ECO:0007669"/>
    <property type="project" value="TreeGrafter"/>
</dbReference>
<protein>
    <recommendedName>
        <fullName evidence="3">t-SNARE coiled-coil homology domain-containing protein</fullName>
    </recommendedName>
</protein>
<dbReference type="OrthoDB" id="18679at2759"/>
<dbReference type="VEuPathDB" id="FungiDB:T551_02848"/>
<dbReference type="PANTHER" id="PTHR19305:SF9">
    <property type="entry name" value="SYNAPTOSOMAL-ASSOCIATED PROTEIN 29"/>
    <property type="match status" value="1"/>
</dbReference>
<comment type="caution">
    <text evidence="4">The sequence shown here is derived from an EMBL/GenBank/DDBJ whole genome shotgun (WGS) entry which is preliminary data.</text>
</comment>
<dbReference type="CDD" id="cd15886">
    <property type="entry name" value="SNARE_SEC9N"/>
    <property type="match status" value="1"/>
</dbReference>
<dbReference type="GO" id="GO:0005628">
    <property type="term" value="C:prospore membrane"/>
    <property type="evidence" value="ECO:0007669"/>
    <property type="project" value="EnsemblFungi"/>
</dbReference>
<dbReference type="Gene3D" id="1.20.5.110">
    <property type="match status" value="2"/>
</dbReference>
<dbReference type="eggNOG" id="KOG3065">
    <property type="taxonomic scope" value="Eukaryota"/>
</dbReference>
<evidence type="ECO:0000313" key="5">
    <source>
        <dbReference type="Proteomes" id="UP000053447"/>
    </source>
</evidence>
<proteinExistence type="inferred from homology"/>
<dbReference type="PANTHER" id="PTHR19305">
    <property type="entry name" value="SYNAPTOSOMAL ASSOCIATED PROTEIN"/>
    <property type="match status" value="1"/>
</dbReference>
<feature type="domain" description="T-SNARE coiled-coil homology" evidence="3">
    <location>
        <begin position="249"/>
        <end position="311"/>
    </location>
</feature>
<dbReference type="RefSeq" id="XP_018228652.1">
    <property type="nucleotide sequence ID" value="XM_018375111.1"/>
</dbReference>
<evidence type="ECO:0000313" key="4">
    <source>
        <dbReference type="EMBL" id="KTW27881.1"/>
    </source>
</evidence>
<comment type="similarity">
    <text evidence="1">Belongs to the SNAP-25 family.</text>
</comment>
<dbReference type="GO" id="GO:0031201">
    <property type="term" value="C:SNARE complex"/>
    <property type="evidence" value="ECO:0007669"/>
    <property type="project" value="TreeGrafter"/>
</dbReference>
<dbReference type="Proteomes" id="UP000053447">
    <property type="component" value="Unassembled WGS sequence"/>
</dbReference>
<dbReference type="STRING" id="1408657.A0A0W4ZHN8"/>
<evidence type="ECO:0000256" key="2">
    <source>
        <dbReference type="SAM" id="MobiDB-lite"/>
    </source>
</evidence>
<dbReference type="PROSITE" id="PS50192">
    <property type="entry name" value="T_SNARE"/>
    <property type="match status" value="1"/>
</dbReference>
<accession>A0A0W4ZHN8</accession>
<feature type="compositionally biased region" description="Polar residues" evidence="2">
    <location>
        <begin position="1"/>
        <end position="19"/>
    </location>
</feature>
<dbReference type="InterPro" id="IPR000727">
    <property type="entry name" value="T_SNARE_dom"/>
</dbReference>
<dbReference type="GO" id="GO:0006887">
    <property type="term" value="P:exocytosis"/>
    <property type="evidence" value="ECO:0007669"/>
    <property type="project" value="TreeGrafter"/>
</dbReference>
<dbReference type="SUPFAM" id="SSF58038">
    <property type="entry name" value="SNARE fusion complex"/>
    <property type="match status" value="2"/>
</dbReference>
<dbReference type="SMART" id="SM00397">
    <property type="entry name" value="t_SNARE"/>
    <property type="match status" value="2"/>
</dbReference>
<evidence type="ECO:0000259" key="3">
    <source>
        <dbReference type="PROSITE" id="PS50192"/>
    </source>
</evidence>
<feature type="region of interest" description="Disordered" evidence="2">
    <location>
        <begin position="1"/>
        <end position="40"/>
    </location>
</feature>
<keyword evidence="5" id="KW-1185">Reference proteome</keyword>
<dbReference type="GO" id="GO:0019905">
    <property type="term" value="F:syntaxin binding"/>
    <property type="evidence" value="ECO:0007669"/>
    <property type="project" value="TreeGrafter"/>
</dbReference>
<organism evidence="4 5">
    <name type="scientific">Pneumocystis jirovecii (strain RU7)</name>
    <name type="common">Human pneumocystis pneumonia agent</name>
    <dbReference type="NCBI Taxonomy" id="1408657"/>
    <lineage>
        <taxon>Eukaryota</taxon>
        <taxon>Fungi</taxon>
        <taxon>Dikarya</taxon>
        <taxon>Ascomycota</taxon>
        <taxon>Taphrinomycotina</taxon>
        <taxon>Pneumocystomycetes</taxon>
        <taxon>Pneumocystaceae</taxon>
        <taxon>Pneumocystis</taxon>
    </lineage>
</organism>
<gene>
    <name evidence="4" type="ORF">T551_02848</name>
</gene>
<reference evidence="5" key="1">
    <citation type="journal article" date="2016" name="Nat. Commun.">
        <title>Genome analysis of three Pneumocystis species reveals adaptation mechanisms to life exclusively in mammalian hosts.</title>
        <authorList>
            <person name="Ma L."/>
            <person name="Chen Z."/>
            <person name="Huang D.W."/>
            <person name="Kutty G."/>
            <person name="Ishihara M."/>
            <person name="Wang H."/>
            <person name="Abouelleil A."/>
            <person name="Bishop L."/>
            <person name="Davey E."/>
            <person name="Deng R."/>
            <person name="Deng X."/>
            <person name="Fan L."/>
            <person name="Fantoni G."/>
            <person name="Fitzgerald M."/>
            <person name="Gogineni E."/>
            <person name="Goldberg J.M."/>
            <person name="Handley G."/>
            <person name="Hu X."/>
            <person name="Huber C."/>
            <person name="Jiao X."/>
            <person name="Jones K."/>
            <person name="Levin J.Z."/>
            <person name="Liu Y."/>
            <person name="Macdonald P."/>
            <person name="Melnikov A."/>
            <person name="Raley C."/>
            <person name="Sassi M."/>
            <person name="Sherman B.T."/>
            <person name="Song X."/>
            <person name="Sykes S."/>
            <person name="Tran B."/>
            <person name="Walsh L."/>
            <person name="Xia Y."/>
            <person name="Yang J."/>
            <person name="Young S."/>
            <person name="Zeng Q."/>
            <person name="Zheng X."/>
            <person name="Stephens R."/>
            <person name="Nusbaum C."/>
            <person name="Birren B.W."/>
            <person name="Azadi P."/>
            <person name="Lempicki R.A."/>
            <person name="Cuomo C.A."/>
            <person name="Kovacs J.A."/>
        </authorList>
    </citation>
    <scope>NUCLEOTIDE SEQUENCE [LARGE SCALE GENOMIC DNA]</scope>
    <source>
        <strain evidence="5">RU7</strain>
    </source>
</reference>
<dbReference type="GeneID" id="28941366"/>
<dbReference type="GO" id="GO:0032120">
    <property type="term" value="P:ascospore-type prospore membrane formation"/>
    <property type="evidence" value="ECO:0007669"/>
    <property type="project" value="EnsemblFungi"/>
</dbReference>
<dbReference type="EMBL" id="LFWA01000013">
    <property type="protein sequence ID" value="KTW27881.1"/>
    <property type="molecule type" value="Genomic_DNA"/>
</dbReference>
<evidence type="ECO:0000256" key="1">
    <source>
        <dbReference type="ARBA" id="ARBA00009480"/>
    </source>
</evidence>
<dbReference type="GO" id="GO:0006906">
    <property type="term" value="P:vesicle fusion"/>
    <property type="evidence" value="ECO:0007669"/>
    <property type="project" value="TreeGrafter"/>
</dbReference>